<reference evidence="1" key="1">
    <citation type="submission" date="2020-08" db="EMBL/GenBank/DDBJ databases">
        <title>Multicomponent nature underlies the extraordinary mechanical properties of spider dragline silk.</title>
        <authorList>
            <person name="Kono N."/>
            <person name="Nakamura H."/>
            <person name="Mori M."/>
            <person name="Yoshida Y."/>
            <person name="Ohtoshi R."/>
            <person name="Malay A.D."/>
            <person name="Moran D.A.P."/>
            <person name="Tomita M."/>
            <person name="Numata K."/>
            <person name="Arakawa K."/>
        </authorList>
    </citation>
    <scope>NUCLEOTIDE SEQUENCE</scope>
</reference>
<sequence length="91" mass="10260">MIQASASPEESGSQLGISQKLNWRKNKFQYLIQSMVVGTQVRDPVDGYPPAAENYDKCINSLRMRFGCEGLLIRVLCRRTLLLVIKNVTNS</sequence>
<organism evidence="1 2">
    <name type="scientific">Trichonephila inaurata madagascariensis</name>
    <dbReference type="NCBI Taxonomy" id="2747483"/>
    <lineage>
        <taxon>Eukaryota</taxon>
        <taxon>Metazoa</taxon>
        <taxon>Ecdysozoa</taxon>
        <taxon>Arthropoda</taxon>
        <taxon>Chelicerata</taxon>
        <taxon>Arachnida</taxon>
        <taxon>Araneae</taxon>
        <taxon>Araneomorphae</taxon>
        <taxon>Entelegynae</taxon>
        <taxon>Araneoidea</taxon>
        <taxon>Nephilidae</taxon>
        <taxon>Trichonephila</taxon>
        <taxon>Trichonephila inaurata</taxon>
    </lineage>
</organism>
<keyword evidence="2" id="KW-1185">Reference proteome</keyword>
<protein>
    <submittedName>
        <fullName evidence="1">Uncharacterized protein</fullName>
    </submittedName>
</protein>
<accession>A0A8X6XT02</accession>
<evidence type="ECO:0000313" key="1">
    <source>
        <dbReference type="EMBL" id="GFY57041.1"/>
    </source>
</evidence>
<dbReference type="EMBL" id="BMAV01011278">
    <property type="protein sequence ID" value="GFY57041.1"/>
    <property type="molecule type" value="Genomic_DNA"/>
</dbReference>
<evidence type="ECO:0000313" key="2">
    <source>
        <dbReference type="Proteomes" id="UP000886998"/>
    </source>
</evidence>
<name>A0A8X6XT02_9ARAC</name>
<dbReference type="Proteomes" id="UP000886998">
    <property type="component" value="Unassembled WGS sequence"/>
</dbReference>
<comment type="caution">
    <text evidence="1">The sequence shown here is derived from an EMBL/GenBank/DDBJ whole genome shotgun (WGS) entry which is preliminary data.</text>
</comment>
<proteinExistence type="predicted"/>
<dbReference type="OrthoDB" id="6435991at2759"/>
<dbReference type="AlphaFoldDB" id="A0A8X6XT02"/>
<gene>
    <name evidence="1" type="ORF">TNIN_199901</name>
</gene>